<dbReference type="EMBL" id="ML977168">
    <property type="protein sequence ID" value="KAF1984333.1"/>
    <property type="molecule type" value="Genomic_DNA"/>
</dbReference>
<organism evidence="1 2">
    <name type="scientific">Aulographum hederae CBS 113979</name>
    <dbReference type="NCBI Taxonomy" id="1176131"/>
    <lineage>
        <taxon>Eukaryota</taxon>
        <taxon>Fungi</taxon>
        <taxon>Dikarya</taxon>
        <taxon>Ascomycota</taxon>
        <taxon>Pezizomycotina</taxon>
        <taxon>Dothideomycetes</taxon>
        <taxon>Pleosporomycetidae</taxon>
        <taxon>Aulographales</taxon>
        <taxon>Aulographaceae</taxon>
    </lineage>
</organism>
<dbReference type="OrthoDB" id="3350660at2759"/>
<keyword evidence="2" id="KW-1185">Reference proteome</keyword>
<accession>A0A6G1GTQ1</accession>
<evidence type="ECO:0000313" key="2">
    <source>
        <dbReference type="Proteomes" id="UP000800041"/>
    </source>
</evidence>
<evidence type="ECO:0000313" key="1">
    <source>
        <dbReference type="EMBL" id="KAF1984333.1"/>
    </source>
</evidence>
<protein>
    <submittedName>
        <fullName evidence="1">Uncharacterized protein</fullName>
    </submittedName>
</protein>
<name>A0A6G1GTQ1_9PEZI</name>
<proteinExistence type="predicted"/>
<dbReference type="Proteomes" id="UP000800041">
    <property type="component" value="Unassembled WGS sequence"/>
</dbReference>
<reference evidence="1" key="1">
    <citation type="journal article" date="2020" name="Stud. Mycol.">
        <title>101 Dothideomycetes genomes: a test case for predicting lifestyles and emergence of pathogens.</title>
        <authorList>
            <person name="Haridas S."/>
            <person name="Albert R."/>
            <person name="Binder M."/>
            <person name="Bloem J."/>
            <person name="Labutti K."/>
            <person name="Salamov A."/>
            <person name="Andreopoulos B."/>
            <person name="Baker S."/>
            <person name="Barry K."/>
            <person name="Bills G."/>
            <person name="Bluhm B."/>
            <person name="Cannon C."/>
            <person name="Castanera R."/>
            <person name="Culley D."/>
            <person name="Daum C."/>
            <person name="Ezra D."/>
            <person name="Gonzalez J."/>
            <person name="Henrissat B."/>
            <person name="Kuo A."/>
            <person name="Liang C."/>
            <person name="Lipzen A."/>
            <person name="Lutzoni F."/>
            <person name="Magnuson J."/>
            <person name="Mondo S."/>
            <person name="Nolan M."/>
            <person name="Ohm R."/>
            <person name="Pangilinan J."/>
            <person name="Park H.-J."/>
            <person name="Ramirez L."/>
            <person name="Alfaro M."/>
            <person name="Sun H."/>
            <person name="Tritt A."/>
            <person name="Yoshinaga Y."/>
            <person name="Zwiers L.-H."/>
            <person name="Turgeon B."/>
            <person name="Goodwin S."/>
            <person name="Spatafora J."/>
            <person name="Crous P."/>
            <person name="Grigoriev I."/>
        </authorList>
    </citation>
    <scope>NUCLEOTIDE SEQUENCE</scope>
    <source>
        <strain evidence="1">CBS 113979</strain>
    </source>
</reference>
<dbReference type="AlphaFoldDB" id="A0A6G1GTQ1"/>
<sequence length="221" mass="25711">MRLETGDWRLETGDWRLETGDWRLETGDWRLETADWSPGLSTHRLVTLSWRTQESRLMRTIILMMSILRPGKWQVVVMKELGWLALERYNSTCLAPSSSRTWQNQSNPQLFNPPPLRSLERMSQWFEAARRRSCSTLLQSPEHFPPCLLINLPYCTPYLNSACNFLESDARGRGDILSPPREPCCHHFHFHFHPPHPSIPRLRSLPQNYSCLLAPPQCSCA</sequence>
<gene>
    <name evidence="1" type="ORF">K402DRAFT_141956</name>
</gene>